<sequence>MRIDVSRAHFWDVTGRGGWHGRRQRNVVDCYGTHDKAQAGDLSGH</sequence>
<gene>
    <name evidence="1" type="ORF">ODI_04139</name>
    <name evidence="2" type="ORF">ODI_R0341</name>
</gene>
<reference evidence="2 3" key="2">
    <citation type="submission" date="2017-08" db="EMBL/GenBank/DDBJ databases">
        <authorList>
            <person name="de Groot N.N."/>
        </authorList>
    </citation>
    <scope>NUCLEOTIDE SEQUENCE [LARGE SCALE GENOMIC DNA]</scope>
    <source>
        <strain evidence="2">Orrdi1</strain>
    </source>
</reference>
<dbReference type="EMBL" id="FLRC01000033">
    <property type="protein sequence ID" value="SBT26366.1"/>
    <property type="molecule type" value="Genomic_DNA"/>
</dbReference>
<dbReference type="AlphaFoldDB" id="A0A1C3K4D3"/>
<keyword evidence="3" id="KW-1185">Reference proteome</keyword>
<dbReference type="EMBL" id="LT907988">
    <property type="protein sequence ID" value="SOE46525.1"/>
    <property type="molecule type" value="Genomic_DNA"/>
</dbReference>
<reference evidence="1 3" key="1">
    <citation type="submission" date="2016-06" db="EMBL/GenBank/DDBJ databases">
        <authorList>
            <person name="Kjaerup R.B."/>
            <person name="Dalgaard T.S."/>
            <person name="Juul-Madsen H.R."/>
        </authorList>
    </citation>
    <scope>NUCLEOTIDE SEQUENCE [LARGE SCALE GENOMIC DNA]</scope>
    <source>
        <strain evidence="1">Orrdi1</strain>
    </source>
</reference>
<dbReference type="Proteomes" id="UP000078558">
    <property type="component" value="Chromosome I"/>
</dbReference>
<name>A0A1C3K4D3_9BURK</name>
<evidence type="ECO:0000313" key="2">
    <source>
        <dbReference type="EMBL" id="SOE46525.1"/>
    </source>
</evidence>
<dbReference type="KEGG" id="odi:ODI_R0341"/>
<evidence type="ECO:0000313" key="3">
    <source>
        <dbReference type="Proteomes" id="UP000078558"/>
    </source>
</evidence>
<proteinExistence type="predicted"/>
<organism evidence="1 3">
    <name type="scientific">Orrella dioscoreae</name>
    <dbReference type="NCBI Taxonomy" id="1851544"/>
    <lineage>
        <taxon>Bacteria</taxon>
        <taxon>Pseudomonadati</taxon>
        <taxon>Pseudomonadota</taxon>
        <taxon>Betaproteobacteria</taxon>
        <taxon>Burkholderiales</taxon>
        <taxon>Alcaligenaceae</taxon>
        <taxon>Orrella</taxon>
    </lineage>
</organism>
<accession>A0A1C3K4D3</accession>
<dbReference type="STRING" id="1851544.ODI_04139"/>
<evidence type="ECO:0000313" key="1">
    <source>
        <dbReference type="EMBL" id="SBT26366.1"/>
    </source>
</evidence>
<protein>
    <submittedName>
        <fullName evidence="1">Uncharacterized protein</fullName>
    </submittedName>
</protein>